<dbReference type="PANTHER" id="PTHR12714:SF26">
    <property type="entry name" value="ISOPRENYLCYSTEINE CARBOXYLMETHYLTRANSFERASE FAMILY PROTEIN"/>
    <property type="match status" value="1"/>
</dbReference>
<keyword evidence="2 5" id="KW-0812">Transmembrane</keyword>
<dbReference type="AlphaFoldDB" id="A0A7H0VJK6"/>
<organism evidence="6 7">
    <name type="scientific">Croceimicrobium hydrocarbonivorans</name>
    <dbReference type="NCBI Taxonomy" id="2761580"/>
    <lineage>
        <taxon>Bacteria</taxon>
        <taxon>Pseudomonadati</taxon>
        <taxon>Bacteroidota</taxon>
        <taxon>Flavobacteriia</taxon>
        <taxon>Flavobacteriales</taxon>
        <taxon>Owenweeksiaceae</taxon>
        <taxon>Croceimicrobium</taxon>
    </lineage>
</organism>
<proteinExistence type="predicted"/>
<accession>A0A7H0VJK6</accession>
<sequence>MPLKALDYFLVSLQGLLFILFFIPVDWFSEVQIPDLMLWPAQLAMIIGIIEVVWALKQMGRYLSPFPKPKADAELITWGVFGLVRHPIYSGIILFAAGYGIYFRDPFQILMAGVLALFFYLKSRYEEKNLRAYFPNYASYQKMTGRFIPNLFTAKPK</sequence>
<reference evidence="6 7" key="1">
    <citation type="submission" date="2020-08" db="EMBL/GenBank/DDBJ databases">
        <title>Croceimicrobium hydrocarbonivorans gen. nov., sp. nov., a novel marine bacterium isolated from a bacterial consortium that degrades polyethylene terephthalate.</title>
        <authorList>
            <person name="Liu R."/>
        </authorList>
    </citation>
    <scope>NUCLEOTIDE SEQUENCE [LARGE SCALE GENOMIC DNA]</scope>
    <source>
        <strain evidence="6 7">A20-9</strain>
    </source>
</reference>
<evidence type="ECO:0000256" key="3">
    <source>
        <dbReference type="ARBA" id="ARBA00022989"/>
    </source>
</evidence>
<dbReference type="Proteomes" id="UP000516305">
    <property type="component" value="Chromosome"/>
</dbReference>
<keyword evidence="3 5" id="KW-1133">Transmembrane helix</keyword>
<dbReference type="GO" id="GO:0032259">
    <property type="term" value="P:methylation"/>
    <property type="evidence" value="ECO:0007669"/>
    <property type="project" value="UniProtKB-KW"/>
</dbReference>
<protein>
    <submittedName>
        <fullName evidence="6">Isoprenylcysteine carboxylmethyltransferase family protein</fullName>
    </submittedName>
</protein>
<dbReference type="Gene3D" id="1.20.120.1630">
    <property type="match status" value="1"/>
</dbReference>
<dbReference type="KEGG" id="chyd:H4K34_08685"/>
<keyword evidence="4 5" id="KW-0472">Membrane</keyword>
<dbReference type="EMBL" id="CP060139">
    <property type="protein sequence ID" value="QNR25904.1"/>
    <property type="molecule type" value="Genomic_DNA"/>
</dbReference>
<dbReference type="Pfam" id="PF04191">
    <property type="entry name" value="PEMT"/>
    <property type="match status" value="1"/>
</dbReference>
<dbReference type="InterPro" id="IPR007318">
    <property type="entry name" value="Phopholipid_MeTrfase"/>
</dbReference>
<keyword evidence="6" id="KW-0489">Methyltransferase</keyword>
<feature type="transmembrane region" description="Helical" evidence="5">
    <location>
        <begin position="107"/>
        <end position="123"/>
    </location>
</feature>
<dbReference type="GO" id="GO:0004671">
    <property type="term" value="F:protein C-terminal S-isoprenylcysteine carboxyl O-methyltransferase activity"/>
    <property type="evidence" value="ECO:0007669"/>
    <property type="project" value="TreeGrafter"/>
</dbReference>
<gene>
    <name evidence="6" type="ORF">H4K34_08685</name>
</gene>
<evidence type="ECO:0000256" key="5">
    <source>
        <dbReference type="SAM" id="Phobius"/>
    </source>
</evidence>
<dbReference type="RefSeq" id="WP_210760430.1">
    <property type="nucleotide sequence ID" value="NZ_CP060139.1"/>
</dbReference>
<comment type="subcellular location">
    <subcellularLocation>
        <location evidence="1">Endomembrane system</location>
        <topology evidence="1">Multi-pass membrane protein</topology>
    </subcellularLocation>
</comment>
<dbReference type="PANTHER" id="PTHR12714">
    <property type="entry name" value="PROTEIN-S ISOPRENYLCYSTEINE O-METHYLTRANSFERASE"/>
    <property type="match status" value="1"/>
</dbReference>
<evidence type="ECO:0000313" key="7">
    <source>
        <dbReference type="Proteomes" id="UP000516305"/>
    </source>
</evidence>
<name>A0A7H0VJK6_9FLAO</name>
<evidence type="ECO:0000256" key="1">
    <source>
        <dbReference type="ARBA" id="ARBA00004127"/>
    </source>
</evidence>
<evidence type="ECO:0000256" key="2">
    <source>
        <dbReference type="ARBA" id="ARBA00022692"/>
    </source>
</evidence>
<feature type="transmembrane region" description="Helical" evidence="5">
    <location>
        <begin position="37"/>
        <end position="56"/>
    </location>
</feature>
<dbReference type="GO" id="GO:0012505">
    <property type="term" value="C:endomembrane system"/>
    <property type="evidence" value="ECO:0007669"/>
    <property type="project" value="UniProtKB-SubCell"/>
</dbReference>
<feature type="transmembrane region" description="Helical" evidence="5">
    <location>
        <begin position="76"/>
        <end position="101"/>
    </location>
</feature>
<feature type="transmembrane region" description="Helical" evidence="5">
    <location>
        <begin position="7"/>
        <end position="25"/>
    </location>
</feature>
<keyword evidence="6" id="KW-0808">Transferase</keyword>
<keyword evidence="7" id="KW-1185">Reference proteome</keyword>
<evidence type="ECO:0000313" key="6">
    <source>
        <dbReference type="EMBL" id="QNR25904.1"/>
    </source>
</evidence>
<evidence type="ECO:0000256" key="4">
    <source>
        <dbReference type="ARBA" id="ARBA00023136"/>
    </source>
</evidence>